<organism evidence="2">
    <name type="scientific">Xenorhabdus szentirmaii</name>
    <dbReference type="NCBI Taxonomy" id="290112"/>
    <lineage>
        <taxon>Bacteria</taxon>
        <taxon>Pseudomonadati</taxon>
        <taxon>Pseudomonadota</taxon>
        <taxon>Gammaproteobacteria</taxon>
        <taxon>Enterobacterales</taxon>
        <taxon>Morganellaceae</taxon>
        <taxon>Xenorhabdus</taxon>
    </lineage>
</organism>
<dbReference type="GeneID" id="97124035"/>
<dbReference type="RefSeq" id="WP_038236111.1">
    <property type="nucleotide sequence ID" value="NZ_CAWNPE010000001.1"/>
</dbReference>
<reference evidence="2" key="2">
    <citation type="journal article" date="2024" name="Toxins">
        <title>Genome Sequence Analysis of Native Xenorhabdus Strains Isolated from Entomopathogenic Nematodes in Argentina.</title>
        <authorList>
            <person name="Palma L."/>
            <person name="Frizzo L."/>
            <person name="Kaiser S."/>
            <person name="Berry C."/>
            <person name="Caballero P."/>
            <person name="Bode H.B."/>
            <person name="Del Valle E.E."/>
        </authorList>
    </citation>
    <scope>NUCLEOTIDE SEQUENCE</scope>
    <source>
        <strain evidence="2">M</strain>
    </source>
</reference>
<name>A0AAW3YTA1_9GAMM</name>
<accession>A0AAW3YTA1</accession>
<gene>
    <name evidence="2" type="ORF">ID854_07240</name>
</gene>
<feature type="signal peptide" evidence="1">
    <location>
        <begin position="1"/>
        <end position="26"/>
    </location>
</feature>
<evidence type="ECO:0008006" key="3">
    <source>
        <dbReference type="Google" id="ProtNLM"/>
    </source>
</evidence>
<keyword evidence="1" id="KW-0732">Signal</keyword>
<dbReference type="Pfam" id="PF16743">
    <property type="entry name" value="PliI"/>
    <property type="match status" value="1"/>
</dbReference>
<dbReference type="InterPro" id="IPR038643">
    <property type="entry name" value="PliI_sf"/>
</dbReference>
<feature type="chain" id="PRO_5043565586" description="VCBS repeat-containing protein" evidence="1">
    <location>
        <begin position="27"/>
        <end position="159"/>
    </location>
</feature>
<dbReference type="InterPro" id="IPR031948">
    <property type="entry name" value="PliI"/>
</dbReference>
<proteinExistence type="predicted"/>
<dbReference type="Proteomes" id="UP001193920">
    <property type="component" value="Unassembled WGS sequence"/>
</dbReference>
<evidence type="ECO:0000313" key="2">
    <source>
        <dbReference type="EMBL" id="MBD2800256.1"/>
    </source>
</evidence>
<protein>
    <recommendedName>
        <fullName evidence="3">VCBS repeat-containing protein</fullName>
    </recommendedName>
</protein>
<dbReference type="AlphaFoldDB" id="A0AAW3YTA1"/>
<reference evidence="2" key="1">
    <citation type="submission" date="2020-09" db="EMBL/GenBank/DDBJ databases">
        <authorList>
            <person name="Palma L."/>
            <person name="Caballero P."/>
            <person name="Berry C."/>
            <person name="Del Valle E."/>
        </authorList>
    </citation>
    <scope>NUCLEOTIDE SEQUENCE</scope>
    <source>
        <strain evidence="2">M</strain>
    </source>
</reference>
<dbReference type="CDD" id="cd09632">
    <property type="entry name" value="PliI_like"/>
    <property type="match status" value="1"/>
</dbReference>
<comment type="caution">
    <text evidence="2">The sequence shown here is derived from an EMBL/GenBank/DDBJ whole genome shotgun (WGS) entry which is preliminary data.</text>
</comment>
<sequence length="159" mass="17629">MCIGKIIKKIIIPSLITPLLLTPATASDDALIYLPDKRFAVMSVGDLESESMGSYSIAIFKDKNLSDFETGTVLSREGLVFDYNNKPRITFADINGDGSEELIVSKLSVGNTNHLEVDALEITDQHIKLLTRIYINGRNDPIQSLRALCKRNQCPEQSE</sequence>
<dbReference type="Gene3D" id="2.40.128.460">
    <property type="entry name" value="Periplasmic lysozyme inhibitor of I-type lysozyme"/>
    <property type="match status" value="1"/>
</dbReference>
<dbReference type="EMBL" id="JACXBF010000159">
    <property type="protein sequence ID" value="MBD2800256.1"/>
    <property type="molecule type" value="Genomic_DNA"/>
</dbReference>
<evidence type="ECO:0000256" key="1">
    <source>
        <dbReference type="SAM" id="SignalP"/>
    </source>
</evidence>